<evidence type="ECO:0000313" key="3">
    <source>
        <dbReference type="Proteomes" id="UP001500603"/>
    </source>
</evidence>
<evidence type="ECO:0000256" key="1">
    <source>
        <dbReference type="SAM" id="Phobius"/>
    </source>
</evidence>
<keyword evidence="1" id="KW-1133">Transmembrane helix</keyword>
<sequence length="298" mass="33822">MHTARWLIWLRNNVDGLVALLLAFTVGVLAVVDVINDDALNEAILLVLGLLATTLLRDRHLSAKAMRDASSVRLLNGPEIGHALAMARRGTEQWVFKGGTGTYMRAVTLRECVENARREQRPLRIQIEVIDPSNEQLCKTYAQFRSSLAPETSGSIEPWTTERTRREAFATIFAACWYQQRFTFLTIDVGLSAVMTTFRWDLSSSCVIVTQDNPNTPAMLFERDKPYYRDYHRELVSSFNQTRQVELSRGLDSPLSDEPTVDQSRTLFDLLGLPLPTSFTDRDVADIVRRALQPRNPY</sequence>
<reference evidence="3" key="1">
    <citation type="journal article" date="2019" name="Int. J. Syst. Evol. Microbiol.">
        <title>The Global Catalogue of Microorganisms (GCM) 10K type strain sequencing project: providing services to taxonomists for standard genome sequencing and annotation.</title>
        <authorList>
            <consortium name="The Broad Institute Genomics Platform"/>
            <consortium name="The Broad Institute Genome Sequencing Center for Infectious Disease"/>
            <person name="Wu L."/>
            <person name="Ma J."/>
        </authorList>
    </citation>
    <scope>NUCLEOTIDE SEQUENCE [LARGE SCALE GENOMIC DNA]</scope>
    <source>
        <strain evidence="3">JCM 18298</strain>
    </source>
</reference>
<accession>A0ABP9K972</accession>
<protein>
    <submittedName>
        <fullName evidence="2">Uncharacterized protein</fullName>
    </submittedName>
</protein>
<name>A0ABP9K972_9NOCA</name>
<keyword evidence="1" id="KW-0472">Membrane</keyword>
<gene>
    <name evidence="2" type="ORF">GCM10023318_28370</name>
</gene>
<feature type="transmembrane region" description="Helical" evidence="1">
    <location>
        <begin position="40"/>
        <end position="57"/>
    </location>
</feature>
<proteinExistence type="predicted"/>
<dbReference type="RefSeq" id="WP_345495785.1">
    <property type="nucleotide sequence ID" value="NZ_BAABJM010000002.1"/>
</dbReference>
<keyword evidence="3" id="KW-1185">Reference proteome</keyword>
<dbReference type="EMBL" id="BAABJM010000002">
    <property type="protein sequence ID" value="GAA5053971.1"/>
    <property type="molecule type" value="Genomic_DNA"/>
</dbReference>
<evidence type="ECO:0000313" key="2">
    <source>
        <dbReference type="EMBL" id="GAA5053971.1"/>
    </source>
</evidence>
<keyword evidence="1" id="KW-0812">Transmembrane</keyword>
<organism evidence="2 3">
    <name type="scientific">Nocardia callitridis</name>
    <dbReference type="NCBI Taxonomy" id="648753"/>
    <lineage>
        <taxon>Bacteria</taxon>
        <taxon>Bacillati</taxon>
        <taxon>Actinomycetota</taxon>
        <taxon>Actinomycetes</taxon>
        <taxon>Mycobacteriales</taxon>
        <taxon>Nocardiaceae</taxon>
        <taxon>Nocardia</taxon>
    </lineage>
</organism>
<comment type="caution">
    <text evidence="2">The sequence shown here is derived from an EMBL/GenBank/DDBJ whole genome shotgun (WGS) entry which is preliminary data.</text>
</comment>
<dbReference type="Proteomes" id="UP001500603">
    <property type="component" value="Unassembled WGS sequence"/>
</dbReference>